<evidence type="ECO:0000256" key="1">
    <source>
        <dbReference type="SAM" id="MobiDB-lite"/>
    </source>
</evidence>
<evidence type="ECO:0000313" key="2">
    <source>
        <dbReference type="EMBL" id="BBH95025.1"/>
    </source>
</evidence>
<accession>A0A455T726</accession>
<protein>
    <submittedName>
        <fullName evidence="2">Uncharacterized protein</fullName>
    </submittedName>
</protein>
<sequence length="161" mass="17299">MTDYQLPDFNVPPLSAAEPGLPALTLPDPEQPDPPRPALLEPAPTPLELPPAEQPDPPLADLLAPIFPPSLRRFPTSEHALGKVSATPAIGEAPATLAQHIAALIESSPDAQSLPSDLRYEETRTTQDRMTHRLRHLAPLLLALLSAERGLAPEQEAPDAY</sequence>
<organism evidence="2">
    <name type="scientific">Thermogemmatispora argillosa</name>
    <dbReference type="NCBI Taxonomy" id="2045280"/>
    <lineage>
        <taxon>Bacteria</taxon>
        <taxon>Bacillati</taxon>
        <taxon>Chloroflexota</taxon>
        <taxon>Ktedonobacteria</taxon>
        <taxon>Thermogemmatisporales</taxon>
        <taxon>Thermogemmatisporaceae</taxon>
        <taxon>Thermogemmatispora</taxon>
    </lineage>
</organism>
<gene>
    <name evidence="2" type="ORF">KTA_32240</name>
</gene>
<dbReference type="AlphaFoldDB" id="A0A455T726"/>
<feature type="region of interest" description="Disordered" evidence="1">
    <location>
        <begin position="1"/>
        <end position="59"/>
    </location>
</feature>
<reference evidence="2" key="1">
    <citation type="submission" date="2018-12" db="EMBL/GenBank/DDBJ databases">
        <title>Novel natural products biosynthetic potential of the class Ktedonobacteria.</title>
        <authorList>
            <person name="Zheng Y."/>
            <person name="Saitou A."/>
            <person name="Wang C.M."/>
            <person name="Toyoda A."/>
            <person name="Minakuchi Y."/>
            <person name="Sekiguchi Y."/>
            <person name="Ueda K."/>
            <person name="Takano H."/>
            <person name="Sakai Y."/>
            <person name="Yokota A."/>
            <person name="Yabe S."/>
        </authorList>
    </citation>
    <scope>NUCLEOTIDE SEQUENCE</scope>
    <source>
        <strain evidence="2">A3-2</strain>
    </source>
</reference>
<dbReference type="EMBL" id="AP019377">
    <property type="protein sequence ID" value="BBH95025.1"/>
    <property type="molecule type" value="Genomic_DNA"/>
</dbReference>
<feature type="compositionally biased region" description="Pro residues" evidence="1">
    <location>
        <begin position="32"/>
        <end position="58"/>
    </location>
</feature>
<name>A0A455T726_9CHLR</name>
<proteinExistence type="predicted"/>